<dbReference type="Proteomes" id="UP001732700">
    <property type="component" value="Chromosome 1D"/>
</dbReference>
<keyword evidence="2" id="KW-1185">Reference proteome</keyword>
<name>A0ACD5U241_AVESA</name>
<organism evidence="1 2">
    <name type="scientific">Avena sativa</name>
    <name type="common">Oat</name>
    <dbReference type="NCBI Taxonomy" id="4498"/>
    <lineage>
        <taxon>Eukaryota</taxon>
        <taxon>Viridiplantae</taxon>
        <taxon>Streptophyta</taxon>
        <taxon>Embryophyta</taxon>
        <taxon>Tracheophyta</taxon>
        <taxon>Spermatophyta</taxon>
        <taxon>Magnoliopsida</taxon>
        <taxon>Liliopsida</taxon>
        <taxon>Poales</taxon>
        <taxon>Poaceae</taxon>
        <taxon>BOP clade</taxon>
        <taxon>Pooideae</taxon>
        <taxon>Poodae</taxon>
        <taxon>Poeae</taxon>
        <taxon>Poeae Chloroplast Group 1 (Aveneae type)</taxon>
        <taxon>Aveninae</taxon>
        <taxon>Avena</taxon>
    </lineage>
</organism>
<accession>A0ACD5U241</accession>
<evidence type="ECO:0000313" key="1">
    <source>
        <dbReference type="EnsemblPlants" id="AVESA.00010b.r2.1DG0164280.1.CDS"/>
    </source>
</evidence>
<protein>
    <submittedName>
        <fullName evidence="1">Uncharacterized protein</fullName>
    </submittedName>
</protein>
<reference evidence="1" key="1">
    <citation type="submission" date="2021-05" db="EMBL/GenBank/DDBJ databases">
        <authorList>
            <person name="Scholz U."/>
            <person name="Mascher M."/>
            <person name="Fiebig A."/>
        </authorList>
    </citation>
    <scope>NUCLEOTIDE SEQUENCE [LARGE SCALE GENOMIC DNA]</scope>
</reference>
<dbReference type="EnsemblPlants" id="AVESA.00010b.r2.1DG0164280.1">
    <property type="protein sequence ID" value="AVESA.00010b.r2.1DG0164280.1.CDS"/>
    <property type="gene ID" value="AVESA.00010b.r2.1DG0164280"/>
</dbReference>
<evidence type="ECO:0000313" key="2">
    <source>
        <dbReference type="Proteomes" id="UP001732700"/>
    </source>
</evidence>
<proteinExistence type="predicted"/>
<sequence length="713" mass="76573">MYFLFLLWSLSMHLPANCFLPFAAQHVRNPAMAPSPRAMRKMSFPSLFLVLLIGAAKAAADPTATDCPNNTNYTRGGVFQANLDALLSFLPAAAQAASGFAENATGTAPDEAYGLAQCRADVNASECRACLDASVLDAASKCPGQKSSMLIYDNCLLRYSNASFFGAADTSWVSGLCNPTNATQPEQFGTQLGSLMSNLTRTAAYSSPRKFAAGEADVTSFTKIYGMVQCTRDLSGDDCNRCLSVAVPDLPTVCGGIKEGVQIISRSCSIRYETQLFYGVQAAEAAMSPSAPAPAGGGNGTDHPGPAGLAGGNNSTVKIALAVSIPVAVVLLLLLTAALYLCKRRNKKPHKHVQISRADSVGGEDMRSSESLLYDLSTLRDATDNFSEENKLGEGGFGPVYKGTLQDGQVIAVKRLSKTSQQGHVEMKNEVVLVAKLQHKNLVRLLGCCIQEQEMLLVYEYLSNKSLDKILFDPVRRQELTWGHRFRIIQGIGRGLLYLHEDSRLTIIHRDLKASNILLDPDMNPKISDFGLAKLFSLDASVGNTSHIAGTYGYMAPEYALHGIFSAKSDVYSYGVLVLEIIVGRRNTFSQYPGATQEDLLTTVWRHWSRGSVSGLLDGCSADGLQPSEVLRCIHVGLLCVQEDAHLRPAMAAVVVMLNSRSVTLPVPTPPAYLVRSGSGALERSTTHDAEALAGAVREPSGNDASISDMEPR</sequence>
<reference evidence="1" key="2">
    <citation type="submission" date="2025-09" db="UniProtKB">
        <authorList>
            <consortium name="EnsemblPlants"/>
        </authorList>
    </citation>
    <scope>IDENTIFICATION</scope>
</reference>